<organism evidence="1 2">
    <name type="scientific">Rehaibacterium terrae</name>
    <dbReference type="NCBI Taxonomy" id="1341696"/>
    <lineage>
        <taxon>Bacteria</taxon>
        <taxon>Pseudomonadati</taxon>
        <taxon>Pseudomonadota</taxon>
        <taxon>Gammaproteobacteria</taxon>
        <taxon>Lysobacterales</taxon>
        <taxon>Lysobacteraceae</taxon>
        <taxon>Rehaibacterium</taxon>
    </lineage>
</organism>
<evidence type="ECO:0000313" key="2">
    <source>
        <dbReference type="Proteomes" id="UP000519004"/>
    </source>
</evidence>
<dbReference type="AlphaFoldDB" id="A0A7W7Y2F6"/>
<evidence type="ECO:0000313" key="1">
    <source>
        <dbReference type="EMBL" id="MBB5016603.1"/>
    </source>
</evidence>
<gene>
    <name evidence="1" type="ORF">HNQ58_002524</name>
</gene>
<name>A0A7W7Y2F6_9GAMM</name>
<reference evidence="1 2" key="1">
    <citation type="submission" date="2020-08" db="EMBL/GenBank/DDBJ databases">
        <title>Genomic Encyclopedia of Type Strains, Phase IV (KMG-IV): sequencing the most valuable type-strain genomes for metagenomic binning, comparative biology and taxonomic classification.</title>
        <authorList>
            <person name="Goeker M."/>
        </authorList>
    </citation>
    <scope>NUCLEOTIDE SEQUENCE [LARGE SCALE GENOMIC DNA]</scope>
    <source>
        <strain evidence="1 2">DSM 25897</strain>
    </source>
</reference>
<dbReference type="Proteomes" id="UP000519004">
    <property type="component" value="Unassembled WGS sequence"/>
</dbReference>
<keyword evidence="2" id="KW-1185">Reference proteome</keyword>
<sequence length="33" mass="3954">MIQEFSGRYAQGLIWGNQKEIMTYAERTPEHRL</sequence>
<dbReference type="EMBL" id="JACHHX010000023">
    <property type="protein sequence ID" value="MBB5016603.1"/>
    <property type="molecule type" value="Genomic_DNA"/>
</dbReference>
<accession>A0A7W7Y2F6</accession>
<comment type="caution">
    <text evidence="1">The sequence shown here is derived from an EMBL/GenBank/DDBJ whole genome shotgun (WGS) entry which is preliminary data.</text>
</comment>
<proteinExistence type="predicted"/>
<protein>
    <submittedName>
        <fullName evidence="1">Uncharacterized protein</fullName>
    </submittedName>
</protein>